<dbReference type="GO" id="GO:0010468">
    <property type="term" value="P:regulation of gene expression"/>
    <property type="evidence" value="ECO:0007669"/>
    <property type="project" value="TreeGrafter"/>
</dbReference>
<dbReference type="Pfam" id="PF00505">
    <property type="entry name" value="HMG_box"/>
    <property type="match status" value="1"/>
</dbReference>
<feature type="compositionally biased region" description="Low complexity" evidence="4">
    <location>
        <begin position="274"/>
        <end position="286"/>
    </location>
</feature>
<feature type="compositionally biased region" description="Low complexity" evidence="4">
    <location>
        <begin position="893"/>
        <end position="904"/>
    </location>
</feature>
<dbReference type="Pfam" id="PF00536">
    <property type="entry name" value="SAM_1"/>
    <property type="match status" value="1"/>
</dbReference>
<feature type="region of interest" description="Disordered" evidence="4">
    <location>
        <begin position="363"/>
        <end position="382"/>
    </location>
</feature>
<reference evidence="7" key="1">
    <citation type="submission" date="2016-10" db="EMBL/GenBank/DDBJ databases">
        <authorList>
            <person name="Jeantristanb JTB J.-T."/>
            <person name="Ricardo R."/>
        </authorList>
    </citation>
    <scope>NUCLEOTIDE SEQUENCE [LARGE SCALE GENOMIC DNA]</scope>
</reference>
<dbReference type="InterPro" id="IPR013761">
    <property type="entry name" value="SAM/pointed_sf"/>
</dbReference>
<evidence type="ECO:0000256" key="4">
    <source>
        <dbReference type="SAM" id="MobiDB-lite"/>
    </source>
</evidence>
<feature type="region of interest" description="Disordered" evidence="4">
    <location>
        <begin position="633"/>
        <end position="684"/>
    </location>
</feature>
<gene>
    <name evidence="6" type="ORF">BZ3500_MVSOF-1268-A1-R1_CHR1-3G01726</name>
</gene>
<dbReference type="Proteomes" id="UP000249723">
    <property type="component" value="Unassembled WGS sequence"/>
</dbReference>
<feature type="region of interest" description="Disordered" evidence="4">
    <location>
        <begin position="120"/>
        <end position="150"/>
    </location>
</feature>
<dbReference type="InterPro" id="IPR036910">
    <property type="entry name" value="HMG_box_dom_sf"/>
</dbReference>
<keyword evidence="2 3" id="KW-0539">Nucleus</keyword>
<feature type="region of interest" description="Disordered" evidence="4">
    <location>
        <begin position="781"/>
        <end position="918"/>
    </location>
</feature>
<organism evidence="6 7">
    <name type="scientific">Microbotryum saponariae</name>
    <dbReference type="NCBI Taxonomy" id="289078"/>
    <lineage>
        <taxon>Eukaryota</taxon>
        <taxon>Fungi</taxon>
        <taxon>Dikarya</taxon>
        <taxon>Basidiomycota</taxon>
        <taxon>Pucciniomycotina</taxon>
        <taxon>Microbotryomycetes</taxon>
        <taxon>Microbotryales</taxon>
        <taxon>Microbotryaceae</taxon>
        <taxon>Microbotryum</taxon>
    </lineage>
</organism>
<feature type="region of interest" description="Disordered" evidence="4">
    <location>
        <begin position="168"/>
        <end position="191"/>
    </location>
</feature>
<dbReference type="SUPFAM" id="SSF47769">
    <property type="entry name" value="SAM/Pointed domain"/>
    <property type="match status" value="1"/>
</dbReference>
<feature type="DNA-binding region" description="HMG box" evidence="3">
    <location>
        <begin position="680"/>
        <end position="745"/>
    </location>
</feature>
<dbReference type="OrthoDB" id="1919336at2759"/>
<dbReference type="AlphaFoldDB" id="A0A2X0KB47"/>
<keyword evidence="7" id="KW-1185">Reference proteome</keyword>
<feature type="compositionally biased region" description="Low complexity" evidence="4">
    <location>
        <begin position="1"/>
        <end position="24"/>
    </location>
</feature>
<feature type="compositionally biased region" description="Basic residues" evidence="4">
    <location>
        <begin position="594"/>
        <end position="605"/>
    </location>
</feature>
<dbReference type="EMBL" id="FMWP01000014">
    <property type="protein sequence ID" value="SCZ90019.1"/>
    <property type="molecule type" value="Genomic_DNA"/>
</dbReference>
<dbReference type="SMART" id="SM00398">
    <property type="entry name" value="HMG"/>
    <property type="match status" value="1"/>
</dbReference>
<evidence type="ECO:0000256" key="3">
    <source>
        <dbReference type="PROSITE-ProRule" id="PRU00267"/>
    </source>
</evidence>
<feature type="compositionally biased region" description="Polar residues" evidence="4">
    <location>
        <begin position="633"/>
        <end position="642"/>
    </location>
</feature>
<keyword evidence="1 3" id="KW-0238">DNA-binding</keyword>
<sequence>MDSNMSSSSTPVSSSSLSALAAGGPANGSGSSGSSGDRQDYFGTLAIVDSAGASAKAPAPATLTGDNSNNYYNHQPLHHPTAYPYHASWVAGSVAPAPGSATAAASPSAGAPAASALSAAVGDPSNVLEPTRSRPSLHDRGAPLGSPSTLSNVGAAWINRYHQAMPRHTMSNGTTTTTTTTGPASATSRGGTHPVHAIVPNQGHHAHGHAQAHLHHPAYPAYPASSSSHHTQHFNSGGAALSHLLHHSDQTETSSAAPHCNPHGGPAPYPTPVTPSLLSSSNMPSNQTSMTHVESSALEVAPNSVSSSAAAAAVAAAGATAPGSLHTPMATSTTTTTAGHPIAIFSQMHSHLWPSYPSSTVASSPTTLGPAASRPLAPPAAATAPAPINSVHELLYSLHLTQYYDTFVAEGFDRLEALDDITEADFEAVGVRRGHRRLIQRHLASIKALYRLHNGAVGLGQLFGTLALISFLSGYLLRASPSVSVAGLPTSAPLVLPIALGHGENGTISTVPALAVVKNNGLGKAEWVDPTVADQAPVVAANAADEFAPKSKMEDEAEESDDNQIGDVSLATTLVEDQEMSNLSSSTGVSRARGGSKSRGVKRKSIAPATTAPTSVTQTNRNVFYIHPTNSASVTRSTTASPTAVPIHSTAVSTSAAPGTRMNPAKRRYRRHPKPDPNAPVKPSSAYVEFSTSIRAQLGTSKSFTEIARIVGEKWQALPCLEKADLERRTIEAKEAYARDLELYQQGKEWREYEAYLKEFRAKYPDSAIGPSTTAAGVAELETGSSPAPSGSGSGSGSTAGKESKVVGSGKGRGGRRSSTRTVQLAAPMDEGTSTSSVRMGRRTSTRRSLAKNGAREEVGSDLDFDFDGDGDGEGEGEDVDGEGETDEDALVGSSTTTMTNGSGVDEEGKREEFDKEQWDAVRVLANVHRRESELSR</sequence>
<evidence type="ECO:0000256" key="2">
    <source>
        <dbReference type="ARBA" id="ARBA00023242"/>
    </source>
</evidence>
<evidence type="ECO:0000313" key="6">
    <source>
        <dbReference type="EMBL" id="SCZ90019.1"/>
    </source>
</evidence>
<dbReference type="InterPro" id="IPR001660">
    <property type="entry name" value="SAM"/>
</dbReference>
<feature type="compositionally biased region" description="Low complexity" evidence="4">
    <location>
        <begin position="370"/>
        <end position="382"/>
    </location>
</feature>
<dbReference type="GO" id="GO:0003677">
    <property type="term" value="F:DNA binding"/>
    <property type="evidence" value="ECO:0007669"/>
    <property type="project" value="UniProtKB-UniRule"/>
</dbReference>
<dbReference type="InterPro" id="IPR051965">
    <property type="entry name" value="ChromReg_NeuronalGeneExpr"/>
</dbReference>
<protein>
    <submittedName>
        <fullName evidence="6">BZ3500_MvSof-1268-A1-R1_Chr1-3g01726 protein</fullName>
    </submittedName>
</protein>
<proteinExistence type="predicted"/>
<dbReference type="STRING" id="289078.A0A2X0KB47"/>
<evidence type="ECO:0000256" key="1">
    <source>
        <dbReference type="ARBA" id="ARBA00023125"/>
    </source>
</evidence>
<feature type="compositionally biased region" description="Basic and acidic residues" evidence="4">
    <location>
        <begin position="907"/>
        <end position="918"/>
    </location>
</feature>
<feature type="domain" description="HMG box" evidence="5">
    <location>
        <begin position="680"/>
        <end position="745"/>
    </location>
</feature>
<dbReference type="GO" id="GO:0005634">
    <property type="term" value="C:nucleus"/>
    <property type="evidence" value="ECO:0007669"/>
    <property type="project" value="UniProtKB-UniRule"/>
</dbReference>
<accession>A0A2X0KB47</accession>
<feature type="compositionally biased region" description="Basic residues" evidence="4">
    <location>
        <begin position="664"/>
        <end position="673"/>
    </location>
</feature>
<dbReference type="SMART" id="SM00454">
    <property type="entry name" value="SAM"/>
    <property type="match status" value="1"/>
</dbReference>
<feature type="compositionally biased region" description="Low complexity" evidence="4">
    <location>
        <begin position="173"/>
        <end position="191"/>
    </location>
</feature>
<dbReference type="PANTHER" id="PTHR46040">
    <property type="entry name" value="HIGH MOBILITY GROUP PROTEIN 2"/>
    <property type="match status" value="1"/>
</dbReference>
<feature type="compositionally biased region" description="Polar residues" evidence="4">
    <location>
        <begin position="580"/>
        <end position="589"/>
    </location>
</feature>
<feature type="compositionally biased region" description="Acidic residues" evidence="4">
    <location>
        <begin position="860"/>
        <end position="890"/>
    </location>
</feature>
<dbReference type="PROSITE" id="PS50118">
    <property type="entry name" value="HMG_BOX_2"/>
    <property type="match status" value="1"/>
</dbReference>
<feature type="region of interest" description="Disordered" evidence="4">
    <location>
        <begin position="545"/>
        <end position="615"/>
    </location>
</feature>
<dbReference type="Gene3D" id="1.10.30.10">
    <property type="entry name" value="High mobility group box domain"/>
    <property type="match status" value="1"/>
</dbReference>
<evidence type="ECO:0000259" key="5">
    <source>
        <dbReference type="PROSITE" id="PS50118"/>
    </source>
</evidence>
<name>A0A2X0KB47_9BASI</name>
<dbReference type="PANTHER" id="PTHR46040:SF3">
    <property type="entry name" value="HIGH MOBILITY GROUP PROTEIN 2"/>
    <property type="match status" value="1"/>
</dbReference>
<feature type="compositionally biased region" description="Acidic residues" evidence="4">
    <location>
        <begin position="555"/>
        <end position="564"/>
    </location>
</feature>
<dbReference type="InterPro" id="IPR009071">
    <property type="entry name" value="HMG_box_dom"/>
</dbReference>
<dbReference type="Gene3D" id="1.10.150.50">
    <property type="entry name" value="Transcription Factor, Ets-1"/>
    <property type="match status" value="1"/>
</dbReference>
<dbReference type="SUPFAM" id="SSF47095">
    <property type="entry name" value="HMG-box"/>
    <property type="match status" value="1"/>
</dbReference>
<feature type="region of interest" description="Disordered" evidence="4">
    <location>
        <begin position="248"/>
        <end position="297"/>
    </location>
</feature>
<feature type="compositionally biased region" description="Low complexity" evidence="4">
    <location>
        <begin position="782"/>
        <end position="791"/>
    </location>
</feature>
<evidence type="ECO:0000313" key="7">
    <source>
        <dbReference type="Proteomes" id="UP000249723"/>
    </source>
</evidence>
<feature type="region of interest" description="Disordered" evidence="4">
    <location>
        <begin position="1"/>
        <end position="40"/>
    </location>
</feature>
<feature type="compositionally biased region" description="Basic residues" evidence="4">
    <location>
        <begin position="840"/>
        <end position="850"/>
    </location>
</feature>